<name>A0A978VRE4_ZIZJJ</name>
<organism evidence="7 8">
    <name type="scientific">Ziziphus jujuba var. spinosa</name>
    <dbReference type="NCBI Taxonomy" id="714518"/>
    <lineage>
        <taxon>Eukaryota</taxon>
        <taxon>Viridiplantae</taxon>
        <taxon>Streptophyta</taxon>
        <taxon>Embryophyta</taxon>
        <taxon>Tracheophyta</taxon>
        <taxon>Spermatophyta</taxon>
        <taxon>Magnoliopsida</taxon>
        <taxon>eudicotyledons</taxon>
        <taxon>Gunneridae</taxon>
        <taxon>Pentapetalae</taxon>
        <taxon>rosids</taxon>
        <taxon>fabids</taxon>
        <taxon>Rosales</taxon>
        <taxon>Rhamnaceae</taxon>
        <taxon>Paliureae</taxon>
        <taxon>Ziziphus</taxon>
    </lineage>
</organism>
<dbReference type="Gene3D" id="2.60.40.1820">
    <property type="match status" value="1"/>
</dbReference>
<dbReference type="InterPro" id="IPR004864">
    <property type="entry name" value="LEA_2"/>
</dbReference>
<comment type="caution">
    <text evidence="7">The sequence shown here is derived from an EMBL/GenBank/DDBJ whole genome shotgun (WGS) entry which is preliminary data.</text>
</comment>
<evidence type="ECO:0000256" key="2">
    <source>
        <dbReference type="ARBA" id="ARBA00022692"/>
    </source>
</evidence>
<accession>A0A978VRE4</accession>
<dbReference type="SUPFAM" id="SSF117070">
    <property type="entry name" value="LEA14-like"/>
    <property type="match status" value="1"/>
</dbReference>
<sequence>MTTTNPGSARGSNKKRNWIILILAWIILHVVFILLFVLLFLRVRSPKVRLGSVSVETINLNTSSAAPSFDLKLNAQVTIKNKNFGRFKFHNSTATISYRGTEVGQATIDKGKAKARSTKKINNVMVSVKSNKVSSNSAGLLRSDLSSKNLTFSAYTKLEGKVHLFLIFKKKKSAQMNCTFIVNTATKGISDLSCK</sequence>
<feature type="domain" description="Late embryogenesis abundant protein LEA-2 subgroup" evidence="6">
    <location>
        <begin position="77"/>
        <end position="179"/>
    </location>
</feature>
<dbReference type="InterPro" id="IPR044839">
    <property type="entry name" value="NDR1-like"/>
</dbReference>
<evidence type="ECO:0000259" key="6">
    <source>
        <dbReference type="Pfam" id="PF03168"/>
    </source>
</evidence>
<evidence type="ECO:0000313" key="7">
    <source>
        <dbReference type="EMBL" id="KAH7538119.1"/>
    </source>
</evidence>
<evidence type="ECO:0000256" key="4">
    <source>
        <dbReference type="ARBA" id="ARBA00023136"/>
    </source>
</evidence>
<proteinExistence type="predicted"/>
<comment type="subcellular location">
    <subcellularLocation>
        <location evidence="1">Membrane</location>
        <topology evidence="1">Single-pass membrane protein</topology>
    </subcellularLocation>
</comment>
<dbReference type="PANTHER" id="PTHR31234:SF65">
    <property type="entry name" value="LATE EMBRYOGENESIS ABUNDANT PROTEIN, LEA_2 SUBGROUP"/>
    <property type="match status" value="1"/>
</dbReference>
<evidence type="ECO:0000256" key="1">
    <source>
        <dbReference type="ARBA" id="ARBA00004167"/>
    </source>
</evidence>
<dbReference type="Proteomes" id="UP000813462">
    <property type="component" value="Unassembled WGS sequence"/>
</dbReference>
<keyword evidence="2 5" id="KW-0812">Transmembrane</keyword>
<dbReference type="OrthoDB" id="1894389at2759"/>
<dbReference type="GO" id="GO:0098542">
    <property type="term" value="P:defense response to other organism"/>
    <property type="evidence" value="ECO:0007669"/>
    <property type="project" value="InterPro"/>
</dbReference>
<evidence type="ECO:0000313" key="8">
    <source>
        <dbReference type="Proteomes" id="UP000813462"/>
    </source>
</evidence>
<evidence type="ECO:0000256" key="3">
    <source>
        <dbReference type="ARBA" id="ARBA00022989"/>
    </source>
</evidence>
<gene>
    <name evidence="7" type="ORF">FEM48_Zijuj03G0165300</name>
</gene>
<dbReference type="PANTHER" id="PTHR31234">
    <property type="entry name" value="LATE EMBRYOGENESIS ABUNDANT (LEA) HYDROXYPROLINE-RICH GLYCOPROTEIN FAMILY"/>
    <property type="match status" value="1"/>
</dbReference>
<reference evidence="7" key="1">
    <citation type="journal article" date="2021" name="Front. Plant Sci.">
        <title>Chromosome-Scale Genome Assembly for Chinese Sour Jujube and Insights Into Its Genome Evolution and Domestication Signature.</title>
        <authorList>
            <person name="Shen L.-Y."/>
            <person name="Luo H."/>
            <person name="Wang X.-L."/>
            <person name="Wang X.-M."/>
            <person name="Qiu X.-J."/>
            <person name="Liu H."/>
            <person name="Zhou S.-S."/>
            <person name="Jia K.-H."/>
            <person name="Nie S."/>
            <person name="Bao Y.-T."/>
            <person name="Zhang R.-G."/>
            <person name="Yun Q.-Z."/>
            <person name="Chai Y.-H."/>
            <person name="Lu J.-Y."/>
            <person name="Li Y."/>
            <person name="Zhao S.-W."/>
            <person name="Mao J.-F."/>
            <person name="Jia S.-G."/>
            <person name="Mao Y.-M."/>
        </authorList>
    </citation>
    <scope>NUCLEOTIDE SEQUENCE</scope>
    <source>
        <strain evidence="7">AT0</strain>
        <tissue evidence="7">Leaf</tissue>
    </source>
</reference>
<keyword evidence="3 5" id="KW-1133">Transmembrane helix</keyword>
<dbReference type="EMBL" id="JAEACU010000003">
    <property type="protein sequence ID" value="KAH7538119.1"/>
    <property type="molecule type" value="Genomic_DNA"/>
</dbReference>
<evidence type="ECO:0000256" key="5">
    <source>
        <dbReference type="SAM" id="Phobius"/>
    </source>
</evidence>
<dbReference type="AlphaFoldDB" id="A0A978VRE4"/>
<dbReference type="GO" id="GO:0016020">
    <property type="term" value="C:membrane"/>
    <property type="evidence" value="ECO:0007669"/>
    <property type="project" value="UniProtKB-SubCell"/>
</dbReference>
<protein>
    <recommendedName>
        <fullName evidence="6">Late embryogenesis abundant protein LEA-2 subgroup domain-containing protein</fullName>
    </recommendedName>
</protein>
<dbReference type="Pfam" id="PF03168">
    <property type="entry name" value="LEA_2"/>
    <property type="match status" value="1"/>
</dbReference>
<keyword evidence="4 5" id="KW-0472">Membrane</keyword>
<feature type="transmembrane region" description="Helical" evidence="5">
    <location>
        <begin position="18"/>
        <end position="41"/>
    </location>
</feature>